<dbReference type="EMBL" id="CADEAL010000485">
    <property type="protein sequence ID" value="CAB1420855.1"/>
    <property type="molecule type" value="Genomic_DNA"/>
</dbReference>
<evidence type="ECO:0000313" key="3">
    <source>
        <dbReference type="Proteomes" id="UP001153269"/>
    </source>
</evidence>
<evidence type="ECO:0000256" key="1">
    <source>
        <dbReference type="SAM" id="MobiDB-lite"/>
    </source>
</evidence>
<gene>
    <name evidence="2" type="ORF">PLEPLA_LOCUS8732</name>
</gene>
<name>A0A9N7Y733_PLEPL</name>
<reference evidence="2" key="1">
    <citation type="submission" date="2020-03" db="EMBL/GenBank/DDBJ databases">
        <authorList>
            <person name="Weist P."/>
        </authorList>
    </citation>
    <scope>NUCLEOTIDE SEQUENCE</scope>
</reference>
<keyword evidence="3" id="KW-1185">Reference proteome</keyword>
<organism evidence="2 3">
    <name type="scientific">Pleuronectes platessa</name>
    <name type="common">European plaice</name>
    <dbReference type="NCBI Taxonomy" id="8262"/>
    <lineage>
        <taxon>Eukaryota</taxon>
        <taxon>Metazoa</taxon>
        <taxon>Chordata</taxon>
        <taxon>Craniata</taxon>
        <taxon>Vertebrata</taxon>
        <taxon>Euteleostomi</taxon>
        <taxon>Actinopterygii</taxon>
        <taxon>Neopterygii</taxon>
        <taxon>Teleostei</taxon>
        <taxon>Neoteleostei</taxon>
        <taxon>Acanthomorphata</taxon>
        <taxon>Carangaria</taxon>
        <taxon>Pleuronectiformes</taxon>
        <taxon>Pleuronectoidei</taxon>
        <taxon>Pleuronectidae</taxon>
        <taxon>Pleuronectes</taxon>
    </lineage>
</organism>
<comment type="caution">
    <text evidence="2">The sequence shown here is derived from an EMBL/GenBank/DDBJ whole genome shotgun (WGS) entry which is preliminary data.</text>
</comment>
<sequence length="118" mass="12710">MMTPFMRQMHPLHPSWTNKAGPGCIVGDGSSQPVKEKSRPADTGLGRCGPVPGAKKHIPARQTGHIWGASDGGPSPFRLLSLLRASVIPPREGKWAVIYELIWVCLPRFQVSVSLGGC</sequence>
<proteinExistence type="predicted"/>
<dbReference type="Proteomes" id="UP001153269">
    <property type="component" value="Unassembled WGS sequence"/>
</dbReference>
<accession>A0A9N7Y733</accession>
<dbReference type="AlphaFoldDB" id="A0A9N7Y733"/>
<protein>
    <submittedName>
        <fullName evidence="2">Uncharacterized protein</fullName>
    </submittedName>
</protein>
<evidence type="ECO:0000313" key="2">
    <source>
        <dbReference type="EMBL" id="CAB1420855.1"/>
    </source>
</evidence>
<feature type="region of interest" description="Disordered" evidence="1">
    <location>
        <begin position="13"/>
        <end position="54"/>
    </location>
</feature>